<name>A0A2H0UWJ7_9BACT</name>
<reference evidence="2" key="1">
    <citation type="submission" date="2017-09" db="EMBL/GenBank/DDBJ databases">
        <title>Depth-based differentiation of microbial function through sediment-hosted aquifers and enrichment of novel symbionts in the deep terrestrial subsurface.</title>
        <authorList>
            <person name="Probst A.J."/>
            <person name="Ladd B."/>
            <person name="Jarett J.K."/>
            <person name="Geller-Mcgrath D.E."/>
            <person name="Sieber C.M.K."/>
            <person name="Emerson J.B."/>
            <person name="Anantharaman K."/>
            <person name="Thomas B.C."/>
            <person name="Malmstrom R."/>
            <person name="Stieglmeier M."/>
            <person name="Klingl A."/>
            <person name="Woyke T."/>
            <person name="Ryan C.M."/>
            <person name="Banfield J.F."/>
        </authorList>
    </citation>
    <scope>NUCLEOTIDE SEQUENCE [LARGE SCALE GENOMIC DNA]</scope>
</reference>
<dbReference type="EMBL" id="PFAV01000050">
    <property type="protein sequence ID" value="PIR91185.1"/>
    <property type="molecule type" value="Genomic_DNA"/>
</dbReference>
<comment type="caution">
    <text evidence="1">The sequence shown here is derived from an EMBL/GenBank/DDBJ whole genome shotgun (WGS) entry which is preliminary data.</text>
</comment>
<proteinExistence type="predicted"/>
<sequence>MFEEIEIIKSLILREGNGGIGIFEDEDNDFYKPVFLFSKTAEQKEIEEIKARFLIELMEKYGYQSEEITFDAGFGMGMFDFAGLIVWQKNAPYIMADFLGKDAAKEQTRKVKKRLIDKAKTFGVEFIVLVKGGKHRAFTVNGETVQPAVIPRGQTSLILKKHL</sequence>
<dbReference type="AlphaFoldDB" id="A0A2H0UWJ7"/>
<organism evidence="1 2">
    <name type="scientific">bacterium (Candidatus Gribaldobacteria) CG10_big_fil_rev_8_21_14_0_10_41_12</name>
    <dbReference type="NCBI Taxonomy" id="2014277"/>
    <lineage>
        <taxon>Bacteria</taxon>
        <taxon>Candidatus Gribaldobacteria</taxon>
    </lineage>
</organism>
<evidence type="ECO:0000313" key="2">
    <source>
        <dbReference type="Proteomes" id="UP000228906"/>
    </source>
</evidence>
<gene>
    <name evidence="1" type="ORF">COU03_02810</name>
</gene>
<dbReference type="Proteomes" id="UP000228906">
    <property type="component" value="Unassembled WGS sequence"/>
</dbReference>
<accession>A0A2H0UWJ7</accession>
<protein>
    <submittedName>
        <fullName evidence="1">Uncharacterized protein</fullName>
    </submittedName>
</protein>
<evidence type="ECO:0000313" key="1">
    <source>
        <dbReference type="EMBL" id="PIR91185.1"/>
    </source>
</evidence>